<evidence type="ECO:0000313" key="2">
    <source>
        <dbReference type="EMBL" id="KAF8772622.1"/>
    </source>
</evidence>
<dbReference type="Proteomes" id="UP000636709">
    <property type="component" value="Unassembled WGS sequence"/>
</dbReference>
<feature type="compositionally biased region" description="Basic residues" evidence="1">
    <location>
        <begin position="221"/>
        <end position="234"/>
    </location>
</feature>
<name>A0A835KSU2_9POAL</name>
<feature type="compositionally biased region" description="Low complexity" evidence="1">
    <location>
        <begin position="201"/>
        <end position="217"/>
    </location>
</feature>
<evidence type="ECO:0000313" key="3">
    <source>
        <dbReference type="Proteomes" id="UP000636709"/>
    </source>
</evidence>
<protein>
    <submittedName>
        <fullName evidence="2">Uncharacterized protein</fullName>
    </submittedName>
</protein>
<keyword evidence="3" id="KW-1185">Reference proteome</keyword>
<dbReference type="EMBL" id="JACEFO010000375">
    <property type="protein sequence ID" value="KAF8772622.1"/>
    <property type="molecule type" value="Genomic_DNA"/>
</dbReference>
<accession>A0A835KSU2</accession>
<organism evidence="2 3">
    <name type="scientific">Digitaria exilis</name>
    <dbReference type="NCBI Taxonomy" id="1010633"/>
    <lineage>
        <taxon>Eukaryota</taxon>
        <taxon>Viridiplantae</taxon>
        <taxon>Streptophyta</taxon>
        <taxon>Embryophyta</taxon>
        <taxon>Tracheophyta</taxon>
        <taxon>Spermatophyta</taxon>
        <taxon>Magnoliopsida</taxon>
        <taxon>Liliopsida</taxon>
        <taxon>Poales</taxon>
        <taxon>Poaceae</taxon>
        <taxon>PACMAD clade</taxon>
        <taxon>Panicoideae</taxon>
        <taxon>Panicodae</taxon>
        <taxon>Paniceae</taxon>
        <taxon>Anthephorinae</taxon>
        <taxon>Digitaria</taxon>
    </lineage>
</organism>
<feature type="region of interest" description="Disordered" evidence="1">
    <location>
        <begin position="67"/>
        <end position="106"/>
    </location>
</feature>
<feature type="compositionally biased region" description="Low complexity" evidence="1">
    <location>
        <begin position="94"/>
        <end position="106"/>
    </location>
</feature>
<evidence type="ECO:0000256" key="1">
    <source>
        <dbReference type="SAM" id="MobiDB-lite"/>
    </source>
</evidence>
<proteinExistence type="predicted"/>
<feature type="region of interest" description="Disordered" evidence="1">
    <location>
        <begin position="201"/>
        <end position="238"/>
    </location>
</feature>
<feature type="region of interest" description="Disordered" evidence="1">
    <location>
        <begin position="444"/>
        <end position="467"/>
    </location>
</feature>
<comment type="caution">
    <text evidence="2">The sequence shown here is derived from an EMBL/GenBank/DDBJ whole genome shotgun (WGS) entry which is preliminary data.</text>
</comment>
<reference evidence="2" key="1">
    <citation type="submission" date="2020-07" db="EMBL/GenBank/DDBJ databases">
        <title>Genome sequence and genetic diversity analysis of an under-domesticated orphan crop, white fonio (Digitaria exilis).</title>
        <authorList>
            <person name="Bennetzen J.L."/>
            <person name="Chen S."/>
            <person name="Ma X."/>
            <person name="Wang X."/>
            <person name="Yssel A.E.J."/>
            <person name="Chaluvadi S.R."/>
            <person name="Johnson M."/>
            <person name="Gangashetty P."/>
            <person name="Hamidou F."/>
            <person name="Sanogo M.D."/>
            <person name="Zwaenepoel A."/>
            <person name="Wallace J."/>
            <person name="Van De Peer Y."/>
            <person name="Van Deynze A."/>
        </authorList>
    </citation>
    <scope>NUCLEOTIDE SEQUENCE</scope>
    <source>
        <tissue evidence="2">Leaves</tissue>
    </source>
</reference>
<dbReference type="AlphaFoldDB" id="A0A835KSU2"/>
<gene>
    <name evidence="2" type="ORF">HU200_005584</name>
</gene>
<sequence length="606" mass="67486">MLHTNEGSLTFQPTKKLSCPGLSYYCPIRPYRYSGTLAFVPAPRGNRVLRDGTPSAIEAVRCLNRSGHAPRRLSPEAPRPRRRNQLEAGRAHAARSASHAIPAPPGAAQGIPWVIPPAYKCDAMARRVPPNQAMALEAEAMRRRPFQASGSDGEVAGRPAPAFLATERDRPVDPEIWSDEKRMKLELVAWAKAVASMAAAKQSTSSSASMPSSSWPAVRHSDRRRNRNTPHPRALHGTCASTQNHLHSDHGLISVTAQIATRTPEIWVDRRRSAAAILPPSHYQRQTNTKLAVHGGGFSMREDPVKVHDSMLLWISLVSRSAHQCALHVAIVELDFAITQRTLRAPRAHDNSVKMSAIVYIRNAWPLAREQGRDHANCQYAMVPITLRARVPDRDVPQQNPQRPYEQTRPAMRICAPDITRDPRFPRPCGARARFLVPAILAPSSQAHHHSEASRAKARKRQDHKTEDRIIGMALGAEMVRRPLPAAGGDEEVVGSDWAAKAVFLAAEKDRSPVDPTIWGDEKRMKRELVAWAKAVASMAAGQQERRLSPPPSMRRRRMAHPKLFCAQHDLLETPWFEIKYPQVARTQTALTKQCDVMLDPFKIRS</sequence>